<organism evidence="1 2">
    <name type="scientific">Virgibacillus alimentarius</name>
    <dbReference type="NCBI Taxonomy" id="698769"/>
    <lineage>
        <taxon>Bacteria</taxon>
        <taxon>Bacillati</taxon>
        <taxon>Bacillota</taxon>
        <taxon>Bacilli</taxon>
        <taxon>Bacillales</taxon>
        <taxon>Bacillaceae</taxon>
        <taxon>Virgibacillus</taxon>
    </lineage>
</organism>
<comment type="caution">
    <text evidence="1">The sequence shown here is derived from an EMBL/GenBank/DDBJ whole genome shotgun (WGS) entry which is preliminary data.</text>
</comment>
<reference evidence="1 2" key="1">
    <citation type="submission" date="2021-03" db="EMBL/GenBank/DDBJ databases">
        <title>Genomic Encyclopedia of Type Strains, Phase IV (KMG-IV): sequencing the most valuable type-strain genomes for metagenomic binning, comparative biology and taxonomic classification.</title>
        <authorList>
            <person name="Goeker M."/>
        </authorList>
    </citation>
    <scope>NUCLEOTIDE SEQUENCE [LARGE SCALE GENOMIC DNA]</scope>
    <source>
        <strain evidence="1 2">DSM 25790</strain>
    </source>
</reference>
<evidence type="ECO:0000313" key="2">
    <source>
        <dbReference type="Proteomes" id="UP001519294"/>
    </source>
</evidence>
<dbReference type="Proteomes" id="UP001519294">
    <property type="component" value="Unassembled WGS sequence"/>
</dbReference>
<sequence>MKVNDSVPLWLTRILQDLHCEQKSASKYCTSTELLKSEEIPNEIVMENVFVGGGR</sequence>
<proteinExistence type="predicted"/>
<evidence type="ECO:0000313" key="1">
    <source>
        <dbReference type="EMBL" id="MBP2257167.1"/>
    </source>
</evidence>
<gene>
    <name evidence="1" type="ORF">J2Z81_001115</name>
</gene>
<protein>
    <submittedName>
        <fullName evidence="1">Uncharacterized protein</fullName>
    </submittedName>
</protein>
<name>A0ABS4S9T5_9BACI</name>
<keyword evidence="2" id="KW-1185">Reference proteome</keyword>
<dbReference type="EMBL" id="JAGIKX010000006">
    <property type="protein sequence ID" value="MBP2257167.1"/>
    <property type="molecule type" value="Genomic_DNA"/>
</dbReference>
<accession>A0ABS4S9T5</accession>